<dbReference type="EMBL" id="JAWWNJ010000031">
    <property type="protein sequence ID" value="KAK7026636.1"/>
    <property type="molecule type" value="Genomic_DNA"/>
</dbReference>
<accession>A0AAW0BKS3</accession>
<dbReference type="Proteomes" id="UP001362999">
    <property type="component" value="Unassembled WGS sequence"/>
</dbReference>
<evidence type="ECO:0000313" key="2">
    <source>
        <dbReference type="EMBL" id="KAK7026636.1"/>
    </source>
</evidence>
<dbReference type="AlphaFoldDB" id="A0AAW0BKS3"/>
<feature type="signal peptide" evidence="1">
    <location>
        <begin position="1"/>
        <end position="17"/>
    </location>
</feature>
<reference evidence="2 3" key="1">
    <citation type="journal article" date="2024" name="J Genomics">
        <title>Draft genome sequencing and assembly of Favolaschia claudopus CIRM-BRFM 2984 isolated from oak limbs.</title>
        <authorList>
            <person name="Navarro D."/>
            <person name="Drula E."/>
            <person name="Chaduli D."/>
            <person name="Cazenave R."/>
            <person name="Ahrendt S."/>
            <person name="Wang J."/>
            <person name="Lipzen A."/>
            <person name="Daum C."/>
            <person name="Barry K."/>
            <person name="Grigoriev I.V."/>
            <person name="Favel A."/>
            <person name="Rosso M.N."/>
            <person name="Martin F."/>
        </authorList>
    </citation>
    <scope>NUCLEOTIDE SEQUENCE [LARGE SCALE GENOMIC DNA]</scope>
    <source>
        <strain evidence="2 3">CIRM-BRFM 2984</strain>
    </source>
</reference>
<organism evidence="2 3">
    <name type="scientific">Favolaschia claudopus</name>
    <dbReference type="NCBI Taxonomy" id="2862362"/>
    <lineage>
        <taxon>Eukaryota</taxon>
        <taxon>Fungi</taxon>
        <taxon>Dikarya</taxon>
        <taxon>Basidiomycota</taxon>
        <taxon>Agaricomycotina</taxon>
        <taxon>Agaricomycetes</taxon>
        <taxon>Agaricomycetidae</taxon>
        <taxon>Agaricales</taxon>
        <taxon>Marasmiineae</taxon>
        <taxon>Mycenaceae</taxon>
        <taxon>Favolaschia</taxon>
    </lineage>
</organism>
<name>A0AAW0BKS3_9AGAR</name>
<evidence type="ECO:0000256" key="1">
    <source>
        <dbReference type="SAM" id="SignalP"/>
    </source>
</evidence>
<keyword evidence="1" id="KW-0732">Signal</keyword>
<sequence length="148" mass="15574">MKFSIIFTLAAAALAVAVPVRRDGSDLELRDLAPTLEMRDLDAMAIEHLVARGILDSEAEVAARSFLSDLFGGSSPLKVTFTDPSGPVSAARQKQATKVLTKAVSKAQQKQFPFCSVDFGNGGSATFRCFSSAAKKIGQQGPAGAIKI</sequence>
<feature type="chain" id="PRO_5043452020" evidence="1">
    <location>
        <begin position="18"/>
        <end position="148"/>
    </location>
</feature>
<proteinExistence type="predicted"/>
<evidence type="ECO:0000313" key="3">
    <source>
        <dbReference type="Proteomes" id="UP001362999"/>
    </source>
</evidence>
<comment type="caution">
    <text evidence="2">The sequence shown here is derived from an EMBL/GenBank/DDBJ whole genome shotgun (WGS) entry which is preliminary data.</text>
</comment>
<protein>
    <submittedName>
        <fullName evidence="2">Uncharacterized protein</fullName>
    </submittedName>
</protein>
<gene>
    <name evidence="2" type="ORF">R3P38DRAFT_994839</name>
</gene>
<keyword evidence="3" id="KW-1185">Reference proteome</keyword>